<proteinExistence type="predicted"/>
<name>A0A7S3EVS5_9EUKA</name>
<protein>
    <submittedName>
        <fullName evidence="2">Uncharacterized protein</fullName>
    </submittedName>
</protein>
<feature type="region of interest" description="Disordered" evidence="1">
    <location>
        <begin position="102"/>
        <end position="280"/>
    </location>
</feature>
<feature type="region of interest" description="Disordered" evidence="1">
    <location>
        <begin position="44"/>
        <end position="87"/>
    </location>
</feature>
<organism evidence="2">
    <name type="scientific">Haptolina ericina</name>
    <dbReference type="NCBI Taxonomy" id="156174"/>
    <lineage>
        <taxon>Eukaryota</taxon>
        <taxon>Haptista</taxon>
        <taxon>Haptophyta</taxon>
        <taxon>Prymnesiophyceae</taxon>
        <taxon>Prymnesiales</taxon>
        <taxon>Prymnesiaceae</taxon>
        <taxon>Haptolina</taxon>
    </lineage>
</organism>
<feature type="compositionally biased region" description="Basic and acidic residues" evidence="1">
    <location>
        <begin position="102"/>
        <end position="116"/>
    </location>
</feature>
<gene>
    <name evidence="2" type="ORF">HERI1096_LOCUS11855</name>
</gene>
<evidence type="ECO:0000313" key="2">
    <source>
        <dbReference type="EMBL" id="CAE0111195.1"/>
    </source>
</evidence>
<evidence type="ECO:0000256" key="1">
    <source>
        <dbReference type="SAM" id="MobiDB-lite"/>
    </source>
</evidence>
<dbReference type="EMBL" id="HBHX01021244">
    <property type="protein sequence ID" value="CAE0111195.1"/>
    <property type="molecule type" value="Transcribed_RNA"/>
</dbReference>
<reference evidence="2" key="1">
    <citation type="submission" date="2021-01" db="EMBL/GenBank/DDBJ databases">
        <authorList>
            <person name="Corre E."/>
            <person name="Pelletier E."/>
            <person name="Niang G."/>
            <person name="Scheremetjew M."/>
            <person name="Finn R."/>
            <person name="Kale V."/>
            <person name="Holt S."/>
            <person name="Cochrane G."/>
            <person name="Meng A."/>
            <person name="Brown T."/>
            <person name="Cohen L."/>
        </authorList>
    </citation>
    <scope>NUCLEOTIDE SEQUENCE</scope>
    <source>
        <strain evidence="2">CCMP281</strain>
    </source>
</reference>
<feature type="compositionally biased region" description="Low complexity" evidence="1">
    <location>
        <begin position="177"/>
        <end position="187"/>
    </location>
</feature>
<sequence>MNEEVQRFEHQPLSHEEALGDTLKQMERRLDQKLAPLNDMMLRESRVGEQQPLSRSVQPSSTVPSARSRQAADAAGRQATKSLEGKLDRILDKLASLEKAHTDLEKQVDRVAHDSRPNSLREQSPSSDATRQSERLGDVSSPDHPAEAPSASEARQPPFSIEPPSSVATQSPPPAHHPGGTTAAGATVTFSQPYQASLPVLNRHLQPGQWTPQPRQQPRSIHTPRQRQTASPRVASRPTSRPSASCQRPSPVSIPTGSRSNCYAEPGTTRPLTDDQRHSA</sequence>
<feature type="compositionally biased region" description="Polar residues" evidence="1">
    <location>
        <begin position="51"/>
        <end position="68"/>
    </location>
</feature>
<dbReference type="AlphaFoldDB" id="A0A7S3EVS5"/>
<accession>A0A7S3EVS5</accession>
<feature type="compositionally biased region" description="Polar residues" evidence="1">
    <location>
        <begin position="226"/>
        <end position="261"/>
    </location>
</feature>
<feature type="compositionally biased region" description="Polar residues" evidence="1">
    <location>
        <begin position="117"/>
        <end position="130"/>
    </location>
</feature>
<feature type="compositionally biased region" description="Polar residues" evidence="1">
    <location>
        <begin position="208"/>
        <end position="220"/>
    </location>
</feature>